<evidence type="ECO:0000313" key="2">
    <source>
        <dbReference type="EMBL" id="MZK10177.1"/>
    </source>
</evidence>
<keyword evidence="1" id="KW-1133">Transmembrane helix</keyword>
<keyword evidence="1" id="KW-0472">Membrane</keyword>
<dbReference type="RefSeq" id="WP_161170361.1">
    <property type="nucleotide sequence ID" value="NZ_JADNJR010000004.1"/>
</dbReference>
<keyword evidence="1" id="KW-0812">Transmembrane</keyword>
<evidence type="ECO:0000313" key="3">
    <source>
        <dbReference type="Proteomes" id="UP000449249"/>
    </source>
</evidence>
<dbReference type="SUPFAM" id="SSF103481">
    <property type="entry name" value="Multidrug resistance efflux transporter EmrE"/>
    <property type="match status" value="2"/>
</dbReference>
<feature type="transmembrane region" description="Helical" evidence="1">
    <location>
        <begin position="152"/>
        <end position="169"/>
    </location>
</feature>
<organism evidence="2 3">
    <name type="scientific">Dorea longicatena</name>
    <dbReference type="NCBI Taxonomy" id="88431"/>
    <lineage>
        <taxon>Bacteria</taxon>
        <taxon>Bacillati</taxon>
        <taxon>Bacillota</taxon>
        <taxon>Clostridia</taxon>
        <taxon>Lachnospirales</taxon>
        <taxon>Lachnospiraceae</taxon>
        <taxon>Dorea</taxon>
    </lineage>
</organism>
<gene>
    <name evidence="2" type="ORF">GT576_07445</name>
</gene>
<feature type="transmembrane region" description="Helical" evidence="1">
    <location>
        <begin position="65"/>
        <end position="86"/>
    </location>
</feature>
<feature type="transmembrane region" description="Helical" evidence="1">
    <location>
        <begin position="6"/>
        <end position="23"/>
    </location>
</feature>
<protein>
    <submittedName>
        <fullName evidence="2">EamA/RhaT family transporter</fullName>
    </submittedName>
</protein>
<accession>A0A6N9JVT6</accession>
<feature type="transmembrane region" description="Helical" evidence="1">
    <location>
        <begin position="181"/>
        <end position="198"/>
    </location>
</feature>
<comment type="caution">
    <text evidence="2">The sequence shown here is derived from an EMBL/GenBank/DDBJ whole genome shotgun (WGS) entry which is preliminary data.</text>
</comment>
<sequence length="283" mass="31677">MIWRFLIVYLLSAIAANLIMTFLMRYSEHHDDNRYALNIWNYLAGTLISIIFLKDKSVIFSGDFITLFLGIINGIGFVTALVLIQISIRRNGAPLTTTFNRLGILIPTILSAFLFGEIPSPLKIIRLALCIFAIIIMNTGDNTNRPDFMTGLILVFLLGGTLDFISRVYSLYYNADSQTCFVMYTFLSALVVSIIIFLKDEHKMTLRDSIIGIGVGIPNQLTTLLILRAAAFLPAYIVYPTYSAGLIIFVNVINYIAFKEMLSKKQYIATAIIGLGLVFINLL</sequence>
<dbReference type="AlphaFoldDB" id="A0A6N9JVT6"/>
<evidence type="ECO:0000256" key="1">
    <source>
        <dbReference type="SAM" id="Phobius"/>
    </source>
</evidence>
<dbReference type="InterPro" id="IPR037185">
    <property type="entry name" value="EmrE-like"/>
</dbReference>
<feature type="transmembrane region" description="Helical" evidence="1">
    <location>
        <begin position="98"/>
        <end position="118"/>
    </location>
</feature>
<feature type="transmembrane region" description="Helical" evidence="1">
    <location>
        <begin position="237"/>
        <end position="258"/>
    </location>
</feature>
<feature type="transmembrane region" description="Helical" evidence="1">
    <location>
        <begin position="35"/>
        <end position="53"/>
    </location>
</feature>
<proteinExistence type="predicted"/>
<reference evidence="2 3" key="1">
    <citation type="journal article" date="2019" name="Nat. Med.">
        <title>A library of human gut bacterial isolates paired with longitudinal multiomics data enables mechanistic microbiome research.</title>
        <authorList>
            <person name="Poyet M."/>
            <person name="Groussin M."/>
            <person name="Gibbons S.M."/>
            <person name="Avila-Pacheco J."/>
            <person name="Jiang X."/>
            <person name="Kearney S.M."/>
            <person name="Perrotta A.R."/>
            <person name="Berdy B."/>
            <person name="Zhao S."/>
            <person name="Lieberman T.D."/>
            <person name="Swanson P.K."/>
            <person name="Smith M."/>
            <person name="Roesemann S."/>
            <person name="Alexander J.E."/>
            <person name="Rich S.A."/>
            <person name="Livny J."/>
            <person name="Vlamakis H."/>
            <person name="Clish C."/>
            <person name="Bullock K."/>
            <person name="Deik A."/>
            <person name="Scott J."/>
            <person name="Pierce K.A."/>
            <person name="Xavier R.J."/>
            <person name="Alm E.J."/>
        </authorList>
    </citation>
    <scope>NUCLEOTIDE SEQUENCE [LARGE SCALE GENOMIC DNA]</scope>
    <source>
        <strain evidence="2 3">BIOML-A1</strain>
    </source>
</reference>
<dbReference type="Gene3D" id="1.10.3730.20">
    <property type="match status" value="2"/>
</dbReference>
<dbReference type="EMBL" id="WWSH01000005">
    <property type="protein sequence ID" value="MZK10177.1"/>
    <property type="molecule type" value="Genomic_DNA"/>
</dbReference>
<name>A0A6N9JVT6_9FIRM</name>
<dbReference type="Proteomes" id="UP000449249">
    <property type="component" value="Unassembled WGS sequence"/>
</dbReference>
<feature type="transmembrane region" description="Helical" evidence="1">
    <location>
        <begin position="210"/>
        <end position="231"/>
    </location>
</feature>